<reference evidence="2 3" key="1">
    <citation type="submission" date="2024-01" db="EMBL/GenBank/DDBJ databases">
        <title>The genome of the rayed Mediterranean limpet Patella caerulea (Linnaeus, 1758).</title>
        <authorList>
            <person name="Anh-Thu Weber A."/>
            <person name="Halstead-Nussloch G."/>
        </authorList>
    </citation>
    <scope>NUCLEOTIDE SEQUENCE [LARGE SCALE GENOMIC DNA]</scope>
    <source>
        <strain evidence="2">AATW-2023a</strain>
        <tissue evidence="2">Whole specimen</tissue>
    </source>
</reference>
<organism evidence="2 3">
    <name type="scientific">Patella caerulea</name>
    <name type="common">Rayed Mediterranean limpet</name>
    <dbReference type="NCBI Taxonomy" id="87958"/>
    <lineage>
        <taxon>Eukaryota</taxon>
        <taxon>Metazoa</taxon>
        <taxon>Spiralia</taxon>
        <taxon>Lophotrochozoa</taxon>
        <taxon>Mollusca</taxon>
        <taxon>Gastropoda</taxon>
        <taxon>Patellogastropoda</taxon>
        <taxon>Patelloidea</taxon>
        <taxon>Patellidae</taxon>
        <taxon>Patella</taxon>
    </lineage>
</organism>
<evidence type="ECO:0000313" key="2">
    <source>
        <dbReference type="EMBL" id="KAK6169190.1"/>
    </source>
</evidence>
<name>A0AAN8J4L9_PATCE</name>
<protein>
    <submittedName>
        <fullName evidence="2">Uncharacterized protein</fullName>
    </submittedName>
</protein>
<evidence type="ECO:0000313" key="3">
    <source>
        <dbReference type="Proteomes" id="UP001347796"/>
    </source>
</evidence>
<comment type="caution">
    <text evidence="2">The sequence shown here is derived from an EMBL/GenBank/DDBJ whole genome shotgun (WGS) entry which is preliminary data.</text>
</comment>
<evidence type="ECO:0000256" key="1">
    <source>
        <dbReference type="SAM" id="MobiDB-lite"/>
    </source>
</evidence>
<feature type="region of interest" description="Disordered" evidence="1">
    <location>
        <begin position="1"/>
        <end position="47"/>
    </location>
</feature>
<accession>A0AAN8J4L9</accession>
<dbReference type="AlphaFoldDB" id="A0AAN8J4L9"/>
<dbReference type="Proteomes" id="UP001347796">
    <property type="component" value="Unassembled WGS sequence"/>
</dbReference>
<dbReference type="EMBL" id="JAZGQO010000015">
    <property type="protein sequence ID" value="KAK6169190.1"/>
    <property type="molecule type" value="Genomic_DNA"/>
</dbReference>
<gene>
    <name evidence="2" type="ORF">SNE40_020288</name>
</gene>
<proteinExistence type="predicted"/>
<sequence>MSRLGGTPQNFKVQTRQQSVDDKRKKGAQPSAKADTAPSQITPTTSTSVVATTTETSKMALQLNLKNFYGHSIESAKEWLQDLSI</sequence>
<feature type="compositionally biased region" description="Polar residues" evidence="1">
    <location>
        <begin position="7"/>
        <end position="18"/>
    </location>
</feature>
<keyword evidence="3" id="KW-1185">Reference proteome</keyword>